<comment type="caution">
    <text evidence="1">The sequence shown here is derived from an EMBL/GenBank/DDBJ whole genome shotgun (WGS) entry which is preliminary data.</text>
</comment>
<dbReference type="OrthoDB" id="4289218at2759"/>
<keyword evidence="2" id="KW-1185">Reference proteome</keyword>
<organism evidence="1 2">
    <name type="scientific">Penicillium angulare</name>
    <dbReference type="NCBI Taxonomy" id="116970"/>
    <lineage>
        <taxon>Eukaryota</taxon>
        <taxon>Fungi</taxon>
        <taxon>Dikarya</taxon>
        <taxon>Ascomycota</taxon>
        <taxon>Pezizomycotina</taxon>
        <taxon>Eurotiomycetes</taxon>
        <taxon>Eurotiomycetidae</taxon>
        <taxon>Eurotiales</taxon>
        <taxon>Aspergillaceae</taxon>
        <taxon>Penicillium</taxon>
    </lineage>
</organism>
<name>A0A9W9KIS3_9EURO</name>
<evidence type="ECO:0000313" key="1">
    <source>
        <dbReference type="EMBL" id="KAJ5108194.1"/>
    </source>
</evidence>
<reference evidence="1" key="1">
    <citation type="submission" date="2022-11" db="EMBL/GenBank/DDBJ databases">
        <authorList>
            <person name="Petersen C."/>
        </authorList>
    </citation>
    <scope>NUCLEOTIDE SEQUENCE</scope>
    <source>
        <strain evidence="1">IBT 30069</strain>
    </source>
</reference>
<protein>
    <submittedName>
        <fullName evidence="1">Uncharacterized protein</fullName>
    </submittedName>
</protein>
<proteinExistence type="predicted"/>
<accession>A0A9W9KIS3</accession>
<dbReference type="Proteomes" id="UP001149165">
    <property type="component" value="Unassembled WGS sequence"/>
</dbReference>
<dbReference type="AlphaFoldDB" id="A0A9W9KIS3"/>
<gene>
    <name evidence="1" type="ORF">N7456_004869</name>
</gene>
<reference evidence="1" key="2">
    <citation type="journal article" date="2023" name="IMA Fungus">
        <title>Comparative genomic study of the Penicillium genus elucidates a diverse pangenome and 15 lateral gene transfer events.</title>
        <authorList>
            <person name="Petersen C."/>
            <person name="Sorensen T."/>
            <person name="Nielsen M.R."/>
            <person name="Sondergaard T.E."/>
            <person name="Sorensen J.L."/>
            <person name="Fitzpatrick D.A."/>
            <person name="Frisvad J.C."/>
            <person name="Nielsen K.L."/>
        </authorList>
    </citation>
    <scope>NUCLEOTIDE SEQUENCE</scope>
    <source>
        <strain evidence="1">IBT 30069</strain>
    </source>
</reference>
<dbReference type="EMBL" id="JAPQKH010000003">
    <property type="protein sequence ID" value="KAJ5108194.1"/>
    <property type="molecule type" value="Genomic_DNA"/>
</dbReference>
<sequence length="336" mass="37287">MSRRCSLGCLLGCHRCRSPDHDAEGPQNAGNPEGIELQDVVVDQPPAPPPPPNIELQDIVVDQPPAPPPPNIVIRPRFLRPWESYQADGSQLRRWISNEANQPPCPINPSALSFAEAVGRLRAPIERREGVDVDDPTGQLREFGYSDRLTNSQESNSRWIHFNGGTFIWDGYIAQGMISLTAISRPGKNIHPPVSQLSQAIYQRDFNIDTLRHVFVWDITNIDTIQLISSEQLYGVHNGLQWPSIQRLTYDHGTAEYDALLGTRIGKVVAYLVLGAWPRGTRRISQITTCANTVGAGILRFDIEAVGRGAPAYDTRRMSQITTHPDSLAPEGQFGF</sequence>
<evidence type="ECO:0000313" key="2">
    <source>
        <dbReference type="Proteomes" id="UP001149165"/>
    </source>
</evidence>